<comment type="caution">
    <text evidence="17">The sequence shown here is derived from an EMBL/GenBank/DDBJ whole genome shotgun (WGS) entry which is preliminary data.</text>
</comment>
<evidence type="ECO:0000256" key="6">
    <source>
        <dbReference type="ARBA" id="ARBA00022516"/>
    </source>
</evidence>
<keyword evidence="13" id="KW-1208">Phospholipid metabolism</keyword>
<dbReference type="NCBIfam" id="TIGR00473">
    <property type="entry name" value="pssA"/>
    <property type="match status" value="1"/>
</dbReference>
<dbReference type="PANTHER" id="PTHR14269:SF59">
    <property type="entry name" value="CDP-DIACYLGLYCEROL--SERINE O-PHOSPHATIDYLTRANSFERASE"/>
    <property type="match status" value="1"/>
</dbReference>
<evidence type="ECO:0000313" key="17">
    <source>
        <dbReference type="EMBL" id="SIQ63708.1"/>
    </source>
</evidence>
<evidence type="ECO:0000256" key="2">
    <source>
        <dbReference type="ARBA" id="ARBA00004127"/>
    </source>
</evidence>
<evidence type="ECO:0000256" key="3">
    <source>
        <dbReference type="ARBA" id="ARBA00010441"/>
    </source>
</evidence>
<keyword evidence="6" id="KW-0444">Lipid biosynthesis</keyword>
<name>A0ABY1JR16_9BACL</name>
<keyword evidence="7 15" id="KW-0808">Transferase</keyword>
<dbReference type="EC" id="2.7.8.8" evidence="4"/>
<protein>
    <recommendedName>
        <fullName evidence="5">CDP-diacylglycerol--serine O-phosphatidyltransferase</fullName>
        <ecNumber evidence="4">2.7.8.8</ecNumber>
    </recommendedName>
    <alternativeName>
        <fullName evidence="14">Phosphatidylserine synthase</fullName>
    </alternativeName>
</protein>
<evidence type="ECO:0000256" key="8">
    <source>
        <dbReference type="ARBA" id="ARBA00022692"/>
    </source>
</evidence>
<sequence>MKLIPCMITIGNFICGLLAIRSLLFHDIYAAAFFIFVGMFLDFFDGMAARKLNAVSDIGKELDSFADLITFGVAPSMLAYNVALHSISFIGILCTLAFGICGVIRLSRFNIHQSDFPTFIGMPIPFAGICLVILSFMNNNNSIALALGTCGLSYLMVSKIKFPHFKRLTVENSEARRWE</sequence>
<dbReference type="RefSeq" id="WP_139331549.1">
    <property type="nucleotide sequence ID" value="NZ_FTNK01000003.1"/>
</dbReference>
<dbReference type="PROSITE" id="PS00379">
    <property type="entry name" value="CDP_ALCOHOL_P_TRANSF"/>
    <property type="match status" value="1"/>
</dbReference>
<keyword evidence="10" id="KW-0443">Lipid metabolism</keyword>
<evidence type="ECO:0000256" key="1">
    <source>
        <dbReference type="ARBA" id="ARBA00000287"/>
    </source>
</evidence>
<evidence type="ECO:0000256" key="10">
    <source>
        <dbReference type="ARBA" id="ARBA00023098"/>
    </source>
</evidence>
<dbReference type="InterPro" id="IPR004533">
    <property type="entry name" value="CDP-diaglyc--ser_O-PTrfase"/>
</dbReference>
<keyword evidence="18" id="KW-1185">Reference proteome</keyword>
<comment type="subcellular location">
    <subcellularLocation>
        <location evidence="2">Endomembrane system</location>
        <topology evidence="2">Multi-pass membrane protein</topology>
    </subcellularLocation>
</comment>
<keyword evidence="11 16" id="KW-0472">Membrane</keyword>
<dbReference type="PANTHER" id="PTHR14269">
    <property type="entry name" value="CDP-DIACYLGLYCEROL--GLYCEROL-3-PHOSPHATE 3-PHOSPHATIDYLTRANSFERASE-RELATED"/>
    <property type="match status" value="1"/>
</dbReference>
<evidence type="ECO:0000256" key="12">
    <source>
        <dbReference type="ARBA" id="ARBA00023209"/>
    </source>
</evidence>
<evidence type="ECO:0000256" key="7">
    <source>
        <dbReference type="ARBA" id="ARBA00022679"/>
    </source>
</evidence>
<dbReference type="InterPro" id="IPR050324">
    <property type="entry name" value="CDP-alcohol_PTase-I"/>
</dbReference>
<dbReference type="InterPro" id="IPR000462">
    <property type="entry name" value="CDP-OH_P_trans"/>
</dbReference>
<dbReference type="Proteomes" id="UP000186666">
    <property type="component" value="Unassembled WGS sequence"/>
</dbReference>
<evidence type="ECO:0000256" key="9">
    <source>
        <dbReference type="ARBA" id="ARBA00022989"/>
    </source>
</evidence>
<gene>
    <name evidence="17" type="ORF">SAMN05421578_103118</name>
</gene>
<keyword evidence="9 16" id="KW-1133">Transmembrane helix</keyword>
<evidence type="ECO:0000256" key="4">
    <source>
        <dbReference type="ARBA" id="ARBA00013174"/>
    </source>
</evidence>
<evidence type="ECO:0000256" key="13">
    <source>
        <dbReference type="ARBA" id="ARBA00023264"/>
    </source>
</evidence>
<feature type="transmembrane region" description="Helical" evidence="16">
    <location>
        <begin position="143"/>
        <end position="162"/>
    </location>
</feature>
<dbReference type="InterPro" id="IPR048254">
    <property type="entry name" value="CDP_ALCOHOL_P_TRANSF_CS"/>
</dbReference>
<dbReference type="Pfam" id="PF01066">
    <property type="entry name" value="CDP-OH_P_transf"/>
    <property type="match status" value="1"/>
</dbReference>
<dbReference type="Gene3D" id="1.20.120.1760">
    <property type="match status" value="1"/>
</dbReference>
<evidence type="ECO:0000256" key="11">
    <source>
        <dbReference type="ARBA" id="ARBA00023136"/>
    </source>
</evidence>
<accession>A0ABY1JR16</accession>
<dbReference type="EMBL" id="FTNK01000003">
    <property type="protein sequence ID" value="SIQ63708.1"/>
    <property type="molecule type" value="Genomic_DNA"/>
</dbReference>
<dbReference type="InterPro" id="IPR043130">
    <property type="entry name" value="CDP-OH_PTrfase_TM_dom"/>
</dbReference>
<evidence type="ECO:0000256" key="5">
    <source>
        <dbReference type="ARBA" id="ARBA00017171"/>
    </source>
</evidence>
<comment type="catalytic activity">
    <reaction evidence="1">
        <text>a CDP-1,2-diacyl-sn-glycerol + L-serine = a 1,2-diacyl-sn-glycero-3-phospho-L-serine + CMP + H(+)</text>
        <dbReference type="Rhea" id="RHEA:16913"/>
        <dbReference type="ChEBI" id="CHEBI:15378"/>
        <dbReference type="ChEBI" id="CHEBI:33384"/>
        <dbReference type="ChEBI" id="CHEBI:57262"/>
        <dbReference type="ChEBI" id="CHEBI:58332"/>
        <dbReference type="ChEBI" id="CHEBI:60377"/>
        <dbReference type="EC" id="2.7.8.8"/>
    </reaction>
</comment>
<feature type="transmembrane region" description="Helical" evidence="16">
    <location>
        <begin position="119"/>
        <end position="137"/>
    </location>
</feature>
<reference evidence="17 18" key="1">
    <citation type="submission" date="2017-01" db="EMBL/GenBank/DDBJ databases">
        <authorList>
            <person name="Varghese N."/>
            <person name="Submissions S."/>
        </authorList>
    </citation>
    <scope>NUCLEOTIDE SEQUENCE [LARGE SCALE GENOMIC DNA]</scope>
    <source>
        <strain evidence="17 18">ATCC 23464</strain>
    </source>
</reference>
<proteinExistence type="inferred from homology"/>
<keyword evidence="8 16" id="KW-0812">Transmembrane</keyword>
<evidence type="ECO:0000256" key="16">
    <source>
        <dbReference type="SAM" id="Phobius"/>
    </source>
</evidence>
<feature type="transmembrane region" description="Helical" evidence="16">
    <location>
        <begin position="89"/>
        <end position="107"/>
    </location>
</feature>
<evidence type="ECO:0000256" key="15">
    <source>
        <dbReference type="RuleBase" id="RU003750"/>
    </source>
</evidence>
<evidence type="ECO:0000256" key="14">
    <source>
        <dbReference type="ARBA" id="ARBA00032361"/>
    </source>
</evidence>
<comment type="similarity">
    <text evidence="3 15">Belongs to the CDP-alcohol phosphatidyltransferase class-I family.</text>
</comment>
<evidence type="ECO:0000313" key="18">
    <source>
        <dbReference type="Proteomes" id="UP000186666"/>
    </source>
</evidence>
<organism evidence="17 18">
    <name type="scientific">Paenibacillus macquariensis</name>
    <dbReference type="NCBI Taxonomy" id="948756"/>
    <lineage>
        <taxon>Bacteria</taxon>
        <taxon>Bacillati</taxon>
        <taxon>Bacillota</taxon>
        <taxon>Bacilli</taxon>
        <taxon>Bacillales</taxon>
        <taxon>Paenibacillaceae</taxon>
        <taxon>Paenibacillus</taxon>
    </lineage>
</organism>
<keyword evidence="12" id="KW-0594">Phospholipid biosynthesis</keyword>